<comment type="caution">
    <text evidence="1">The sequence shown here is derived from an EMBL/GenBank/DDBJ whole genome shotgun (WGS) entry which is preliminary data.</text>
</comment>
<organism evidence="1 2">
    <name type="scientific">Bathymodiolus thermophilus thioautotrophic gill symbiont</name>
    <dbReference type="NCBI Taxonomy" id="2360"/>
    <lineage>
        <taxon>Bacteria</taxon>
        <taxon>Pseudomonadati</taxon>
        <taxon>Pseudomonadota</taxon>
        <taxon>Gammaproteobacteria</taxon>
        <taxon>sulfur-oxidizing symbionts</taxon>
    </lineage>
</organism>
<dbReference type="EMBL" id="CAHJWF010000338">
    <property type="protein sequence ID" value="CAB5506584.1"/>
    <property type="molecule type" value="Genomic_DNA"/>
</dbReference>
<proteinExistence type="predicted"/>
<protein>
    <submittedName>
        <fullName evidence="1">Uncharacterized protein</fullName>
    </submittedName>
</protein>
<name>A0ABM8MA27_9GAMM</name>
<dbReference type="Proteomes" id="UP000626656">
    <property type="component" value="Unassembled WGS sequence"/>
</dbReference>
<gene>
    <name evidence="1" type="ORF">AZO1586I_1634</name>
</gene>
<keyword evidence="2" id="KW-1185">Reference proteome</keyword>
<evidence type="ECO:0000313" key="2">
    <source>
        <dbReference type="Proteomes" id="UP000626656"/>
    </source>
</evidence>
<reference evidence="1 2" key="1">
    <citation type="submission" date="2020-05" db="EMBL/GenBank/DDBJ databases">
        <authorList>
            <person name="Petersen J."/>
            <person name="Sayavedra L."/>
        </authorList>
    </citation>
    <scope>NUCLEOTIDE SEQUENCE [LARGE SCALE GENOMIC DNA]</scope>
    <source>
        <strain evidence="1">B azoricus SOX ET2 1586I</strain>
    </source>
</reference>
<accession>A0ABM8MA27</accession>
<sequence length="43" mass="4824">MSKTTDNGLKRAEKTRSNRLNLSDFLCLTPFSAIFQLNHGNPS</sequence>
<evidence type="ECO:0000313" key="1">
    <source>
        <dbReference type="EMBL" id="CAB5506584.1"/>
    </source>
</evidence>